<accession>A0A4R9ARG2</accession>
<dbReference type="Proteomes" id="UP000298154">
    <property type="component" value="Unassembled WGS sequence"/>
</dbReference>
<feature type="transmembrane region" description="Helical" evidence="1">
    <location>
        <begin position="47"/>
        <end position="68"/>
    </location>
</feature>
<feature type="transmembrane region" description="Helical" evidence="1">
    <location>
        <begin position="88"/>
        <end position="106"/>
    </location>
</feature>
<sequence length="128" mass="13110">MTSSDLLAGLVPVFAAYGAVFVLAGVLPFVLAFLLDGAVQILRGNGFKALIAALVLSVVIAAVGYFVLVYASAQPTVTAGTATSLKTVAMYFLFFSVPLALIAFIARTVKLVRAGSQGVSGPARSVGR</sequence>
<feature type="transmembrane region" description="Helical" evidence="1">
    <location>
        <begin position="6"/>
        <end position="35"/>
    </location>
</feature>
<proteinExistence type="predicted"/>
<comment type="caution">
    <text evidence="2">The sequence shown here is derived from an EMBL/GenBank/DDBJ whole genome shotgun (WGS) entry which is preliminary data.</text>
</comment>
<dbReference type="RefSeq" id="WP_134554382.1">
    <property type="nucleotide sequence ID" value="NZ_SOHK01000007.1"/>
</dbReference>
<keyword evidence="1" id="KW-0812">Transmembrane</keyword>
<evidence type="ECO:0000313" key="2">
    <source>
        <dbReference type="EMBL" id="TFD67716.1"/>
    </source>
</evidence>
<name>A0A4R9ARG2_9MICO</name>
<organism evidence="2 3">
    <name type="scientific">Cryobacterium ruanii</name>
    <dbReference type="NCBI Taxonomy" id="1259197"/>
    <lineage>
        <taxon>Bacteria</taxon>
        <taxon>Bacillati</taxon>
        <taxon>Actinomycetota</taxon>
        <taxon>Actinomycetes</taxon>
        <taxon>Micrococcales</taxon>
        <taxon>Microbacteriaceae</taxon>
        <taxon>Cryobacterium</taxon>
    </lineage>
</organism>
<reference evidence="2 3" key="1">
    <citation type="submission" date="2019-03" db="EMBL/GenBank/DDBJ databases">
        <title>Genomics of glacier-inhabiting Cryobacterium strains.</title>
        <authorList>
            <person name="Liu Q."/>
            <person name="Xin Y.-H."/>
        </authorList>
    </citation>
    <scope>NUCLEOTIDE SEQUENCE [LARGE SCALE GENOMIC DNA]</scope>
    <source>
        <strain evidence="2 3">Sr36</strain>
    </source>
</reference>
<evidence type="ECO:0000256" key="1">
    <source>
        <dbReference type="SAM" id="Phobius"/>
    </source>
</evidence>
<dbReference type="EMBL" id="SOHK01000007">
    <property type="protein sequence ID" value="TFD67716.1"/>
    <property type="molecule type" value="Genomic_DNA"/>
</dbReference>
<keyword evidence="3" id="KW-1185">Reference proteome</keyword>
<keyword evidence="1" id="KW-0472">Membrane</keyword>
<dbReference type="OrthoDB" id="5116252at2"/>
<dbReference type="AlphaFoldDB" id="A0A4R9ARG2"/>
<gene>
    <name evidence="2" type="ORF">E3T47_03560</name>
</gene>
<keyword evidence="1" id="KW-1133">Transmembrane helix</keyword>
<evidence type="ECO:0000313" key="3">
    <source>
        <dbReference type="Proteomes" id="UP000298154"/>
    </source>
</evidence>
<protein>
    <submittedName>
        <fullName evidence="2">Uncharacterized protein</fullName>
    </submittedName>
</protein>